<dbReference type="Proteomes" id="UP001489004">
    <property type="component" value="Unassembled WGS sequence"/>
</dbReference>
<proteinExistence type="predicted"/>
<evidence type="ECO:0000313" key="2">
    <source>
        <dbReference type="Proteomes" id="UP001489004"/>
    </source>
</evidence>
<accession>A0AAW1Q0C9</accession>
<dbReference type="EMBL" id="JALJOR010000006">
    <property type="protein sequence ID" value="KAK9815703.1"/>
    <property type="molecule type" value="Genomic_DNA"/>
</dbReference>
<gene>
    <name evidence="1" type="ORF">WJX72_008330</name>
</gene>
<evidence type="ECO:0000313" key="1">
    <source>
        <dbReference type="EMBL" id="KAK9815703.1"/>
    </source>
</evidence>
<name>A0AAW1Q0C9_9CHLO</name>
<dbReference type="AlphaFoldDB" id="A0AAW1Q0C9"/>
<comment type="caution">
    <text evidence="1">The sequence shown here is derived from an EMBL/GenBank/DDBJ whole genome shotgun (WGS) entry which is preliminary data.</text>
</comment>
<organism evidence="1 2">
    <name type="scientific">[Myrmecia] bisecta</name>
    <dbReference type="NCBI Taxonomy" id="41462"/>
    <lineage>
        <taxon>Eukaryota</taxon>
        <taxon>Viridiplantae</taxon>
        <taxon>Chlorophyta</taxon>
        <taxon>core chlorophytes</taxon>
        <taxon>Trebouxiophyceae</taxon>
        <taxon>Trebouxiales</taxon>
        <taxon>Trebouxiaceae</taxon>
        <taxon>Myrmecia</taxon>
    </lineage>
</organism>
<reference evidence="1 2" key="1">
    <citation type="journal article" date="2024" name="Nat. Commun.">
        <title>Phylogenomics reveals the evolutionary origins of lichenization in chlorophyte algae.</title>
        <authorList>
            <person name="Puginier C."/>
            <person name="Libourel C."/>
            <person name="Otte J."/>
            <person name="Skaloud P."/>
            <person name="Haon M."/>
            <person name="Grisel S."/>
            <person name="Petersen M."/>
            <person name="Berrin J.G."/>
            <person name="Delaux P.M."/>
            <person name="Dal Grande F."/>
            <person name="Keller J."/>
        </authorList>
    </citation>
    <scope>NUCLEOTIDE SEQUENCE [LARGE SCALE GENOMIC DNA]</scope>
    <source>
        <strain evidence="1 2">SAG 2043</strain>
    </source>
</reference>
<keyword evidence="2" id="KW-1185">Reference proteome</keyword>
<protein>
    <submittedName>
        <fullName evidence="1">Uncharacterized protein</fullName>
    </submittedName>
</protein>
<sequence length="209" mass="23340">MRPRERIRVSWERGRETLEGWHNLNRWLPRYINLRSLTLAVNEPGDHHRGSTARVAKLVAAAPASLRSLHLREVEALIQYACHLLGGQDAAYQSLLAEPQPEWLNLGAMSGLRHLETTGVHFLWLPVGLRAFKAHTLALHEPLPSSLTEYQVSRTDNYEAAVLCPDMRLFGMLPLRSLRFSMSVPGEAPPNNGYITDGGSDGTDGGRFL</sequence>